<feature type="domain" description="Na+/H+ antiporter MnhB subunit-related protein" evidence="13">
    <location>
        <begin position="846"/>
        <end position="969"/>
    </location>
</feature>
<proteinExistence type="predicted"/>
<feature type="transmembrane region" description="Helical" evidence="10">
    <location>
        <begin position="409"/>
        <end position="432"/>
    </location>
</feature>
<dbReference type="Pfam" id="PF00662">
    <property type="entry name" value="Proton_antipo_N"/>
    <property type="match status" value="1"/>
</dbReference>
<evidence type="ECO:0000256" key="10">
    <source>
        <dbReference type="SAM" id="Phobius"/>
    </source>
</evidence>
<feature type="transmembrane region" description="Helical" evidence="10">
    <location>
        <begin position="276"/>
        <end position="293"/>
    </location>
</feature>
<dbReference type="GO" id="GO:0015297">
    <property type="term" value="F:antiporter activity"/>
    <property type="evidence" value="ECO:0007669"/>
    <property type="project" value="UniProtKB-KW"/>
</dbReference>
<keyword evidence="5 9" id="KW-0812">Transmembrane</keyword>
<comment type="subcellular location">
    <subcellularLocation>
        <location evidence="1">Cell membrane</location>
        <topology evidence="1">Multi-pass membrane protein</topology>
    </subcellularLocation>
    <subcellularLocation>
        <location evidence="9">Membrane</location>
        <topology evidence="9">Multi-pass membrane protein</topology>
    </subcellularLocation>
</comment>
<evidence type="ECO:0000256" key="2">
    <source>
        <dbReference type="ARBA" id="ARBA00022448"/>
    </source>
</evidence>
<dbReference type="Pfam" id="PF04039">
    <property type="entry name" value="MnhB"/>
    <property type="match status" value="1"/>
</dbReference>
<feature type="transmembrane region" description="Helical" evidence="10">
    <location>
        <begin position="165"/>
        <end position="188"/>
    </location>
</feature>
<evidence type="ECO:0000256" key="7">
    <source>
        <dbReference type="ARBA" id="ARBA00023065"/>
    </source>
</evidence>
<dbReference type="Pfam" id="PF13244">
    <property type="entry name" value="MbhD"/>
    <property type="match status" value="1"/>
</dbReference>
<feature type="transmembrane region" description="Helical" evidence="10">
    <location>
        <begin position="370"/>
        <end position="389"/>
    </location>
</feature>
<name>A0A150HCK8_9MICO</name>
<evidence type="ECO:0000259" key="11">
    <source>
        <dbReference type="Pfam" id="PF00361"/>
    </source>
</evidence>
<feature type="domain" description="MrpA C-terminal/MbhE" evidence="15">
    <location>
        <begin position="690"/>
        <end position="764"/>
    </location>
</feature>
<evidence type="ECO:0000256" key="8">
    <source>
        <dbReference type="ARBA" id="ARBA00023136"/>
    </source>
</evidence>
<evidence type="ECO:0000313" key="17">
    <source>
        <dbReference type="Proteomes" id="UP000243589"/>
    </source>
</evidence>
<dbReference type="GO" id="GO:0005886">
    <property type="term" value="C:plasma membrane"/>
    <property type="evidence" value="ECO:0007669"/>
    <property type="project" value="UniProtKB-SubCell"/>
</dbReference>
<feature type="transmembrane region" description="Helical" evidence="10">
    <location>
        <begin position="624"/>
        <end position="643"/>
    </location>
</feature>
<evidence type="ECO:0000256" key="5">
    <source>
        <dbReference type="ARBA" id="ARBA00022692"/>
    </source>
</evidence>
<feature type="transmembrane region" description="Helical" evidence="10">
    <location>
        <begin position="568"/>
        <end position="589"/>
    </location>
</feature>
<feature type="transmembrane region" description="Helical" evidence="10">
    <location>
        <begin position="747"/>
        <end position="766"/>
    </location>
</feature>
<evidence type="ECO:0000256" key="4">
    <source>
        <dbReference type="ARBA" id="ARBA00022475"/>
    </source>
</evidence>
<feature type="transmembrane region" description="Helical" evidence="10">
    <location>
        <begin position="108"/>
        <end position="126"/>
    </location>
</feature>
<dbReference type="PANTHER" id="PTHR43373">
    <property type="entry name" value="NA(+)/H(+) ANTIPORTER SUBUNIT"/>
    <property type="match status" value="1"/>
</dbReference>
<dbReference type="InterPro" id="IPR007182">
    <property type="entry name" value="MnhB"/>
</dbReference>
<dbReference type="Proteomes" id="UP000243589">
    <property type="component" value="Unassembled WGS sequence"/>
</dbReference>
<dbReference type="Pfam" id="PF20501">
    <property type="entry name" value="MbhE"/>
    <property type="match status" value="1"/>
</dbReference>
<feature type="transmembrane region" description="Helical" evidence="10">
    <location>
        <begin position="208"/>
        <end position="233"/>
    </location>
</feature>
<feature type="transmembrane region" description="Helical" evidence="10">
    <location>
        <begin position="905"/>
        <end position="928"/>
    </location>
</feature>
<dbReference type="GO" id="GO:0006811">
    <property type="term" value="P:monoatomic ion transport"/>
    <property type="evidence" value="ECO:0007669"/>
    <property type="project" value="UniProtKB-KW"/>
</dbReference>
<evidence type="ECO:0000259" key="12">
    <source>
        <dbReference type="Pfam" id="PF00662"/>
    </source>
</evidence>
<gene>
    <name evidence="16" type="primary">mrpA_1</name>
    <name evidence="16" type="ORF">Bravens_00038</name>
</gene>
<feature type="transmembrane region" description="Helical" evidence="10">
    <location>
        <begin position="873"/>
        <end position="893"/>
    </location>
</feature>
<organism evidence="16 17">
    <name type="scientific">Brevibacterium ravenspurgense</name>
    <dbReference type="NCBI Taxonomy" id="479117"/>
    <lineage>
        <taxon>Bacteria</taxon>
        <taxon>Bacillati</taxon>
        <taxon>Actinomycetota</taxon>
        <taxon>Actinomycetes</taxon>
        <taxon>Micrococcales</taxon>
        <taxon>Brevibacteriaceae</taxon>
        <taxon>Brevibacterium</taxon>
    </lineage>
</organism>
<dbReference type="InterPro" id="IPR001516">
    <property type="entry name" value="Proton_antipo_N"/>
</dbReference>
<keyword evidence="8 10" id="KW-0472">Membrane</keyword>
<evidence type="ECO:0000313" key="16">
    <source>
        <dbReference type="EMBL" id="KXZ59823.1"/>
    </source>
</evidence>
<protein>
    <submittedName>
        <fullName evidence="16">Na(+)/H(+) antiporter subunit A</fullName>
    </submittedName>
</protein>
<dbReference type="NCBIfam" id="NF009284">
    <property type="entry name" value="PRK12644.1"/>
    <property type="match status" value="1"/>
</dbReference>
<feature type="domain" description="NADH-Ubiquinone oxidoreductase (complex I) chain 5 N-terminal" evidence="12">
    <location>
        <begin position="66"/>
        <end position="111"/>
    </location>
</feature>
<dbReference type="PRINTS" id="PR01434">
    <property type="entry name" value="NADHDHGNASE5"/>
</dbReference>
<feature type="transmembrane region" description="Helical" evidence="10">
    <location>
        <begin position="453"/>
        <end position="478"/>
    </location>
</feature>
<keyword evidence="7" id="KW-0406">Ion transport</keyword>
<evidence type="ECO:0000256" key="9">
    <source>
        <dbReference type="RuleBase" id="RU000320"/>
    </source>
</evidence>
<feature type="transmembrane region" description="Helical" evidence="10">
    <location>
        <begin position="300"/>
        <end position="320"/>
    </location>
</feature>
<keyword evidence="4" id="KW-1003">Cell membrane</keyword>
<feature type="transmembrane region" description="Helical" evidence="10">
    <location>
        <begin position="326"/>
        <end position="349"/>
    </location>
</feature>
<keyword evidence="2" id="KW-0813">Transport</keyword>
<accession>A0A150HCK8</accession>
<dbReference type="PRINTS" id="PR01435">
    <property type="entry name" value="NPOXDRDTASE5"/>
</dbReference>
<evidence type="ECO:0000256" key="3">
    <source>
        <dbReference type="ARBA" id="ARBA00022449"/>
    </source>
</evidence>
<keyword evidence="3" id="KW-0050">Antiport</keyword>
<evidence type="ECO:0000256" key="1">
    <source>
        <dbReference type="ARBA" id="ARBA00004651"/>
    </source>
</evidence>
<feature type="transmembrane region" description="Helical" evidence="10">
    <location>
        <begin position="498"/>
        <end position="523"/>
    </location>
</feature>
<feature type="transmembrane region" description="Helical" evidence="10">
    <location>
        <begin position="77"/>
        <end position="96"/>
    </location>
</feature>
<sequence>MTTILLSFFVAALFAQLLFRVFERGAFFILAAVPAAGFLYTVLNAGPVLGTSGSPPVRQELSWLPELGMSVVFQLDALSWIMSLIVTGVGALIFIYSARYFEADDRSLSRFASVLMAFAGMMYGLVIADELLVIFIFWEGTTVFSYLLIGHFNTRVQSRRSALQALIVTTFGGLAMLVGIVFLAASYGTMSLTRIVQVGYPDTGTYPMVIAGVLLLLVGAMAKSALLPFHFWLPGAMAAPTPVSAYLHAAAMVKAGIYLILRLAPGFSAMPGWQPVLLTVGISTMLLGAWRALKQYDLKLVLAYGTVSQLGLLAVMASFGTASLTLAALAMLVSHALFKSTLFLVVGIIDHWAGTRDLRKLSGFGREDPLLAAVGTIAAASMAGVPPLLGFVAKEASYGTLLDDGSTGAAIALIGIFVGSVFTFAYATRFVWGAFFTKSGVEAVAPGNTHPILILPTVVLVAGIFSFGLFPGALQVLLQTYTAFVPPAAGETELVELSLWHGVNPALGLSVATIILGALIAWVSGRDARLHKYVPELDFNEGYRRAIQGLERTAAFVTARTQRGSLPFYQAVILLVTVGSLITALALNRTWPDQLVLADSWQQWAVAATLIAATIGVLMMKKRFAAVVVVSISGYAMVAFFAFQGAPDLALTQGLVETITLVVFILVLRRLPSNLTSGKRKRPFKQAVRIGLAVAFGAVMSIGTIVAMAARSERPISSDWGALAWFGGHGRNIVNVTLVDIRAWDTLGELAVVVVAATGIASLIFINNRGTSLQRMQSGTDSDLGRKRGILWRFNPVYDAVSSEGADVSRYPQNYRNAPEAADEVAHRGAWLLAGRTLNPRNRSIILEVTVRLLFHPVMVFSVYLLFAGHNLPGGGFAAGLVAGLAFIMRYLAGGRWELAEAAPINAGLLLGLGMTMAALTAVGGLLWGDAVLSSVFVEIPLGPLGDIAFGTSTLFDIGVYLIVLGLMLDILRTLGAQVDRHQEEDEDRLTQALSDVDEDFDTSRMHAIMGRIDRLDGAGQHRGDSL</sequence>
<feature type="domain" description="NADH:quinone oxidoreductase/Mrp antiporter transmembrane" evidence="11">
    <location>
        <begin position="128"/>
        <end position="403"/>
    </location>
</feature>
<comment type="caution">
    <text evidence="16">The sequence shown here is derived from an EMBL/GenBank/DDBJ whole genome shotgun (WGS) entry which is preliminary data.</text>
</comment>
<feature type="transmembrane region" description="Helical" evidence="10">
    <location>
        <begin position="845"/>
        <end position="867"/>
    </location>
</feature>
<evidence type="ECO:0000256" key="6">
    <source>
        <dbReference type="ARBA" id="ARBA00022989"/>
    </source>
</evidence>
<dbReference type="InterPro" id="IPR046806">
    <property type="entry name" value="MrpA_C/MbhE"/>
</dbReference>
<dbReference type="AlphaFoldDB" id="A0A150HCK8"/>
<dbReference type="InterPro" id="IPR001750">
    <property type="entry name" value="ND/Mrp_TM"/>
</dbReference>
<evidence type="ECO:0000259" key="13">
    <source>
        <dbReference type="Pfam" id="PF04039"/>
    </source>
</evidence>
<dbReference type="InterPro" id="IPR050616">
    <property type="entry name" value="CPA3_Na-H_Antiporter_A"/>
</dbReference>
<dbReference type="Pfam" id="PF00361">
    <property type="entry name" value="Proton_antipo_M"/>
    <property type="match status" value="1"/>
</dbReference>
<dbReference type="EMBL" id="LQQC01000001">
    <property type="protein sequence ID" value="KXZ59823.1"/>
    <property type="molecule type" value="Genomic_DNA"/>
</dbReference>
<keyword evidence="6 10" id="KW-1133">Transmembrane helix</keyword>
<feature type="transmembrane region" description="Helical" evidence="10">
    <location>
        <begin position="688"/>
        <end position="710"/>
    </location>
</feature>
<feature type="transmembrane region" description="Helical" evidence="10">
    <location>
        <begin position="601"/>
        <end position="619"/>
    </location>
</feature>
<feature type="transmembrane region" description="Helical" evidence="10">
    <location>
        <begin position="948"/>
        <end position="972"/>
    </location>
</feature>
<dbReference type="InterPro" id="IPR025383">
    <property type="entry name" value="MrpA_C/MbhD"/>
</dbReference>
<reference evidence="16 17" key="1">
    <citation type="submission" date="2016-01" db="EMBL/GenBank/DDBJ databases">
        <title>Use of Whole Genome Sequencing to ascertain that Brevibacterium massiliense (Roux, Raoult 2009) is a later heterotypic synonym of Brevibacterium ravenspurgense (Mages 2008).</title>
        <authorList>
            <person name="Bernier A.-M."/>
            <person name="Burdz T."/>
            <person name="Huynh C."/>
            <person name="Pachecho A.L."/>
            <person name="Wiebe D."/>
            <person name="Bonner C."/>
            <person name="Bernard K."/>
        </authorList>
    </citation>
    <scope>NUCLEOTIDE SEQUENCE [LARGE SCALE GENOMIC DNA]</scope>
    <source>
        <strain evidence="16 17">CCUG56047</strain>
    </source>
</reference>
<dbReference type="PATRIC" id="fig|479117.4.peg.38"/>
<dbReference type="PANTHER" id="PTHR43373:SF1">
    <property type="entry name" value="NA(+)_H(+) ANTIPORTER SUBUNIT A"/>
    <property type="match status" value="1"/>
</dbReference>
<keyword evidence="17" id="KW-1185">Reference proteome</keyword>
<feature type="transmembrane region" description="Helical" evidence="10">
    <location>
        <begin position="132"/>
        <end position="153"/>
    </location>
</feature>
<dbReference type="RefSeq" id="WP_062019277.1">
    <property type="nucleotide sequence ID" value="NZ_LQQC01000001.1"/>
</dbReference>
<feature type="transmembrane region" description="Helical" evidence="10">
    <location>
        <begin position="649"/>
        <end position="668"/>
    </location>
</feature>
<evidence type="ECO:0000259" key="15">
    <source>
        <dbReference type="Pfam" id="PF20501"/>
    </source>
</evidence>
<feature type="domain" description="MrpA C-terminal/MbhD" evidence="14">
    <location>
        <begin position="609"/>
        <end position="672"/>
    </location>
</feature>
<evidence type="ECO:0000259" key="14">
    <source>
        <dbReference type="Pfam" id="PF13244"/>
    </source>
</evidence>